<proteinExistence type="predicted"/>
<name>A0A835HP07_9MAGN</name>
<evidence type="ECO:0000256" key="1">
    <source>
        <dbReference type="SAM" id="Coils"/>
    </source>
</evidence>
<protein>
    <recommendedName>
        <fullName evidence="5">Transposase</fullName>
    </recommendedName>
</protein>
<dbReference type="PANTHER" id="PTHR33018">
    <property type="entry name" value="OS10G0338966 PROTEIN-RELATED"/>
    <property type="match status" value="1"/>
</dbReference>
<evidence type="ECO:0000313" key="4">
    <source>
        <dbReference type="Proteomes" id="UP000631114"/>
    </source>
</evidence>
<feature type="region of interest" description="Disordered" evidence="2">
    <location>
        <begin position="1"/>
        <end position="31"/>
    </location>
</feature>
<comment type="caution">
    <text evidence="3">The sequence shown here is derived from an EMBL/GenBank/DDBJ whole genome shotgun (WGS) entry which is preliminary data.</text>
</comment>
<evidence type="ECO:0000256" key="2">
    <source>
        <dbReference type="SAM" id="MobiDB-lite"/>
    </source>
</evidence>
<feature type="coiled-coil region" evidence="1">
    <location>
        <begin position="257"/>
        <end position="284"/>
    </location>
</feature>
<keyword evidence="4" id="KW-1185">Reference proteome</keyword>
<sequence length="467" mass="53559">MDSHYSPGGSNSLDDDQLNEDMTNRKGQPVTPIENVSEFGTILGYIARRDIPICYDDWRHINKAIKDKVIKTLGRQFVFEYEKTIDTDYTRQKLNEAWRNYKHKLYETFVEDEDPSLVKEVAPRNIPLEDWHKFVDYCNTDKFKAMSERNKMNREQQIMPSSLGRTSIAIARNKLALEKGILESEITRADSYMLIHKPKETNSIKNHISEHPELQYDLSEDAIATVVGPDKRGRYRGLGTRVCKTVLRKGDSLMKKNDGLMEANSLLERRMKTMEANMDAKMSRQMEEVRGMFMSQRGTFKDNVPSPHSHASHHSTAPCTKTLLWDERWHKPSLRDNALVLACVCVRVLSLVYPYLGKNYALPNWIGYPKGSFKQKAEDWSFTEGTTTDISVGRASQETHDSAPTLLNFMPRVRYEKRVGGGMQMIPTISREASLVGPSKHAPWATLEWEKKALAKFTRLLDAESES</sequence>
<dbReference type="OrthoDB" id="1913335at2759"/>
<organism evidence="3 4">
    <name type="scientific">Coptis chinensis</name>
    <dbReference type="NCBI Taxonomy" id="261450"/>
    <lineage>
        <taxon>Eukaryota</taxon>
        <taxon>Viridiplantae</taxon>
        <taxon>Streptophyta</taxon>
        <taxon>Embryophyta</taxon>
        <taxon>Tracheophyta</taxon>
        <taxon>Spermatophyta</taxon>
        <taxon>Magnoliopsida</taxon>
        <taxon>Ranunculales</taxon>
        <taxon>Ranunculaceae</taxon>
        <taxon>Coptidoideae</taxon>
        <taxon>Coptis</taxon>
    </lineage>
</organism>
<dbReference type="AlphaFoldDB" id="A0A835HP07"/>
<keyword evidence="1" id="KW-0175">Coiled coil</keyword>
<accession>A0A835HP07</accession>
<gene>
    <name evidence="3" type="ORF">IFM89_026684</name>
</gene>
<reference evidence="3 4" key="1">
    <citation type="submission" date="2020-10" db="EMBL/GenBank/DDBJ databases">
        <title>The Coptis chinensis genome and diversification of protoberbering-type alkaloids.</title>
        <authorList>
            <person name="Wang B."/>
            <person name="Shu S."/>
            <person name="Song C."/>
            <person name="Liu Y."/>
        </authorList>
    </citation>
    <scope>NUCLEOTIDE SEQUENCE [LARGE SCALE GENOMIC DNA]</scope>
    <source>
        <strain evidence="3">HL-2020</strain>
        <tissue evidence="3">Leaf</tissue>
    </source>
</reference>
<dbReference type="Pfam" id="PF03004">
    <property type="entry name" value="Transposase_24"/>
    <property type="match status" value="1"/>
</dbReference>
<evidence type="ECO:0000313" key="3">
    <source>
        <dbReference type="EMBL" id="KAF9602346.1"/>
    </source>
</evidence>
<evidence type="ECO:0008006" key="5">
    <source>
        <dbReference type="Google" id="ProtNLM"/>
    </source>
</evidence>
<dbReference type="EMBL" id="JADFTS010000006">
    <property type="protein sequence ID" value="KAF9602346.1"/>
    <property type="molecule type" value="Genomic_DNA"/>
</dbReference>
<dbReference type="Proteomes" id="UP000631114">
    <property type="component" value="Unassembled WGS sequence"/>
</dbReference>
<dbReference type="InterPro" id="IPR004252">
    <property type="entry name" value="Probable_transposase_24"/>
</dbReference>
<dbReference type="PANTHER" id="PTHR33018:SF37">
    <property type="entry name" value="TRANSPOSASE TNP1_EN_SPM-LIKE DOMAIN-CONTAINING PROTEIN"/>
    <property type="match status" value="1"/>
</dbReference>